<evidence type="ECO:0000313" key="2">
    <source>
        <dbReference type="EMBL" id="UYG17829.1"/>
    </source>
</evidence>
<protein>
    <submittedName>
        <fullName evidence="2">Uncharacterized protein</fullName>
    </submittedName>
</protein>
<gene>
    <name evidence="2" type="ORF">BRM3_05250</name>
</gene>
<feature type="compositionally biased region" description="Basic and acidic residues" evidence="1">
    <location>
        <begin position="207"/>
        <end position="217"/>
    </location>
</feature>
<feature type="region of interest" description="Disordered" evidence="1">
    <location>
        <begin position="203"/>
        <end position="223"/>
    </location>
</feature>
<sequence length="223" mass="24457">MTTPDDHSASAFDDFDPQWSEQSRARYLAGVDDLVEELRRHARLVAGLDQEHFHHDPDTRRTFLTSQDLLDRALGRAAAAEADWIGTTSLPFVELDAEEDLDSLDELDDLEDDLEGAGEIVSLVGRWDLEILDEQAFLEAGRAAYARLHSLADPSLAEANVTDPLQAAAALLESPAFPELEVDGASAPLGAFWTYVQHTEPLSEADGLGRSDPFDIARDDEEG</sequence>
<evidence type="ECO:0000256" key="1">
    <source>
        <dbReference type="SAM" id="MobiDB-lite"/>
    </source>
</evidence>
<reference evidence="2" key="1">
    <citation type="submission" date="2022-10" db="EMBL/GenBank/DDBJ databases">
        <title>Whole-Genome Sequencing of Brachybacterium huguangmaarense BRM-3, Isolated from Betula schmidtii.</title>
        <authorList>
            <person name="Haam D."/>
        </authorList>
    </citation>
    <scope>NUCLEOTIDE SEQUENCE</scope>
    <source>
        <strain evidence="2">BRM-3</strain>
    </source>
</reference>
<name>A0ABY6G4E5_9MICO</name>
<organism evidence="2 3">
    <name type="scientific">Brachybacterium huguangmaarense</name>
    <dbReference type="NCBI Taxonomy" id="1652028"/>
    <lineage>
        <taxon>Bacteria</taxon>
        <taxon>Bacillati</taxon>
        <taxon>Actinomycetota</taxon>
        <taxon>Actinomycetes</taxon>
        <taxon>Micrococcales</taxon>
        <taxon>Dermabacteraceae</taxon>
        <taxon>Brachybacterium</taxon>
    </lineage>
</organism>
<accession>A0ABY6G4E5</accession>
<dbReference type="EMBL" id="CP107020">
    <property type="protein sequence ID" value="UYG17829.1"/>
    <property type="molecule type" value="Genomic_DNA"/>
</dbReference>
<dbReference type="Proteomes" id="UP001164305">
    <property type="component" value="Chromosome"/>
</dbReference>
<proteinExistence type="predicted"/>
<keyword evidence="3" id="KW-1185">Reference proteome</keyword>
<evidence type="ECO:0000313" key="3">
    <source>
        <dbReference type="Proteomes" id="UP001164305"/>
    </source>
</evidence>
<dbReference type="RefSeq" id="WP_263595036.1">
    <property type="nucleotide sequence ID" value="NZ_CP107020.1"/>
</dbReference>